<dbReference type="AlphaFoldDB" id="A0A8S3XNX2"/>
<dbReference type="Proteomes" id="UP000691718">
    <property type="component" value="Unassembled WGS sequence"/>
</dbReference>
<sequence length="99" mass="11166">MLSAKEIVRKELSNLIKDFETNITVTTSEQAVQTSVETLIEQKKPGLLDFLKQRKPTIHSTASAFNLMRMYLETEPEHDEAETAKAAVCAGTFWGKNKH</sequence>
<name>A0A8S3XNX2_PARAO</name>
<organism evidence="1 2">
    <name type="scientific">Parnassius apollo</name>
    <name type="common">Apollo butterfly</name>
    <name type="synonym">Papilio apollo</name>
    <dbReference type="NCBI Taxonomy" id="110799"/>
    <lineage>
        <taxon>Eukaryota</taxon>
        <taxon>Metazoa</taxon>
        <taxon>Ecdysozoa</taxon>
        <taxon>Arthropoda</taxon>
        <taxon>Hexapoda</taxon>
        <taxon>Insecta</taxon>
        <taxon>Pterygota</taxon>
        <taxon>Neoptera</taxon>
        <taxon>Endopterygota</taxon>
        <taxon>Lepidoptera</taxon>
        <taxon>Glossata</taxon>
        <taxon>Ditrysia</taxon>
        <taxon>Papilionoidea</taxon>
        <taxon>Papilionidae</taxon>
        <taxon>Parnassiinae</taxon>
        <taxon>Parnassini</taxon>
        <taxon>Parnassius</taxon>
        <taxon>Parnassius</taxon>
    </lineage>
</organism>
<dbReference type="OrthoDB" id="1607513at2759"/>
<evidence type="ECO:0000313" key="1">
    <source>
        <dbReference type="EMBL" id="CAG5035726.1"/>
    </source>
</evidence>
<reference evidence="1" key="1">
    <citation type="submission" date="2021-04" db="EMBL/GenBank/DDBJ databases">
        <authorList>
            <person name="Tunstrom K."/>
        </authorList>
    </citation>
    <scope>NUCLEOTIDE SEQUENCE</scope>
</reference>
<keyword evidence="2" id="KW-1185">Reference proteome</keyword>
<accession>A0A8S3XNX2</accession>
<dbReference type="EMBL" id="CAJQZP010001278">
    <property type="protein sequence ID" value="CAG5035726.1"/>
    <property type="molecule type" value="Genomic_DNA"/>
</dbReference>
<proteinExistence type="predicted"/>
<evidence type="ECO:0000313" key="2">
    <source>
        <dbReference type="Proteomes" id="UP000691718"/>
    </source>
</evidence>
<comment type="caution">
    <text evidence="1">The sequence shown here is derived from an EMBL/GenBank/DDBJ whole genome shotgun (WGS) entry which is preliminary data.</text>
</comment>
<gene>
    <name evidence="1" type="ORF">PAPOLLO_LOCUS20628</name>
</gene>
<protein>
    <submittedName>
        <fullName evidence="1">(apollo) hypothetical protein</fullName>
    </submittedName>
</protein>